<evidence type="ECO:0000256" key="1">
    <source>
        <dbReference type="ARBA" id="ARBA00008842"/>
    </source>
</evidence>
<dbReference type="PANTHER" id="PTHR10972">
    <property type="entry name" value="OXYSTEROL-BINDING PROTEIN-RELATED"/>
    <property type="match status" value="1"/>
</dbReference>
<keyword evidence="2" id="KW-0813">Transport</keyword>
<feature type="compositionally biased region" description="Basic and acidic residues" evidence="6">
    <location>
        <begin position="709"/>
        <end position="722"/>
    </location>
</feature>
<keyword evidence="3" id="KW-0597">Phosphoprotein</keyword>
<dbReference type="Gene3D" id="2.40.160.120">
    <property type="match status" value="1"/>
</dbReference>
<dbReference type="PANTHER" id="PTHR10972:SF205">
    <property type="entry name" value="OXYSTEROL-BINDING PROTEIN 1"/>
    <property type="match status" value="1"/>
</dbReference>
<evidence type="ECO:0000313" key="9">
    <source>
        <dbReference type="Proteomes" id="UP001162164"/>
    </source>
</evidence>
<dbReference type="Gene3D" id="2.30.29.30">
    <property type="entry name" value="Pleckstrin-homology domain (PH domain)/Phosphotyrosine-binding domain (PTB)"/>
    <property type="match status" value="1"/>
</dbReference>
<comment type="caution">
    <text evidence="8">The sequence shown here is derived from an EMBL/GenBank/DDBJ whole genome shotgun (WGS) entry which is preliminary data.</text>
</comment>
<reference evidence="8" key="1">
    <citation type="journal article" date="2023" name="Insect Mol. Biol.">
        <title>Genome sequencing provides insights into the evolution of gene families encoding plant cell wall-degrading enzymes in longhorned beetles.</title>
        <authorList>
            <person name="Shin N.R."/>
            <person name="Okamura Y."/>
            <person name="Kirsch R."/>
            <person name="Pauchet Y."/>
        </authorList>
    </citation>
    <scope>NUCLEOTIDE SEQUENCE</scope>
    <source>
        <strain evidence="8">MMC_N1</strain>
    </source>
</reference>
<sequence>MGDSLNAKSSASQNEPVMKGWLFKWTNYLKGYQRRWFVLQNGQLSYYRAEYNGGVPSLTVRRRRRFRQGNQAEMAHTCRGSISLHGALIYTVDACTFVISNGGTQTFHIKASTEVERQSWVTALELAKAKAIRNMESEEDEDEAVDSGATEDWSGIARKLEAQLNDLQTCGDVLAKHWKNLAKPLSEMETNADPEALQGKAKEVCERATLFRIATNAMINSCAEYLKTAQNHGHKLVRALQHEKEQRARLQDMVETLAQQHSNWNRPPMPTPRGLQPSSTRKVNASENEEEDDNEFYDAVAEGSGTPNPLGDDLFTLYIPTGHRRNSSNSSSETEETRETKQVVVVTGKHQTVSRAEPSTESNENATTSKVGRRQRRTRVPDKPNYPLNLWSIMKNCIGKDLSKIPMPVNFSEPLSMLQRLTEDYEYADILDKAQKCTDPCEQLAYVAAFTISSYSTTSSRTGKPFNPLLGETYECDRRDDLGWRCINEQVSHHPPMVAQFCEGSGWKCWQEFTMTSKFRGEVFTGYTSGYSACGIRKRQQIFVEESHHHGTQHYCRETLGGSAWRIRDMDITGKSAAADIKCHLKYIPYSYFTRDSQRRVKGVVIDGTGSVKYIINGTWDDYVEISPVTGNKGTPNNPVYETGQSVVAWKRTPPPEDSEKFYNFTLLAAQLNEPEDGVAPTDSRLRPDQRLMEEGKWDMANKEKLRLEEKQRSTRRQKEAEAEQAALEGRPYEPYRPVWFDQMKEDDSEIVHHVYRGTYWDCKDKQDWSKCPDIF</sequence>
<dbReference type="SMART" id="SM00233">
    <property type="entry name" value="PH"/>
    <property type="match status" value="1"/>
</dbReference>
<keyword evidence="5" id="KW-0446">Lipid-binding</keyword>
<feature type="domain" description="PH" evidence="7">
    <location>
        <begin position="15"/>
        <end position="129"/>
    </location>
</feature>
<dbReference type="Proteomes" id="UP001162164">
    <property type="component" value="Unassembled WGS sequence"/>
</dbReference>
<dbReference type="InterPro" id="IPR037239">
    <property type="entry name" value="OSBP_sf"/>
</dbReference>
<feature type="region of interest" description="Disordered" evidence="6">
    <location>
        <begin position="260"/>
        <end position="294"/>
    </location>
</feature>
<evidence type="ECO:0000259" key="7">
    <source>
        <dbReference type="PROSITE" id="PS50003"/>
    </source>
</evidence>
<dbReference type="InterPro" id="IPR011993">
    <property type="entry name" value="PH-like_dom_sf"/>
</dbReference>
<dbReference type="SUPFAM" id="SSF144000">
    <property type="entry name" value="Oxysterol-binding protein-like"/>
    <property type="match status" value="1"/>
</dbReference>
<protein>
    <recommendedName>
        <fullName evidence="7">PH domain-containing protein</fullName>
    </recommendedName>
</protein>
<organism evidence="8 9">
    <name type="scientific">Molorchus minor</name>
    <dbReference type="NCBI Taxonomy" id="1323400"/>
    <lineage>
        <taxon>Eukaryota</taxon>
        <taxon>Metazoa</taxon>
        <taxon>Ecdysozoa</taxon>
        <taxon>Arthropoda</taxon>
        <taxon>Hexapoda</taxon>
        <taxon>Insecta</taxon>
        <taxon>Pterygota</taxon>
        <taxon>Neoptera</taxon>
        <taxon>Endopterygota</taxon>
        <taxon>Coleoptera</taxon>
        <taxon>Polyphaga</taxon>
        <taxon>Cucujiformia</taxon>
        <taxon>Chrysomeloidea</taxon>
        <taxon>Cerambycidae</taxon>
        <taxon>Lamiinae</taxon>
        <taxon>Monochamini</taxon>
        <taxon>Molorchus</taxon>
    </lineage>
</organism>
<accession>A0ABQ9JRB7</accession>
<evidence type="ECO:0000256" key="4">
    <source>
        <dbReference type="ARBA" id="ARBA00023055"/>
    </source>
</evidence>
<feature type="compositionally biased region" description="Polar residues" evidence="6">
    <location>
        <begin position="276"/>
        <end position="286"/>
    </location>
</feature>
<evidence type="ECO:0000256" key="5">
    <source>
        <dbReference type="ARBA" id="ARBA00023121"/>
    </source>
</evidence>
<dbReference type="InterPro" id="IPR001849">
    <property type="entry name" value="PH_domain"/>
</dbReference>
<dbReference type="CDD" id="cd13284">
    <property type="entry name" value="PH_OSBP_ORP4"/>
    <property type="match status" value="1"/>
</dbReference>
<keyword evidence="4" id="KW-0445">Lipid transport</keyword>
<dbReference type="InterPro" id="IPR000648">
    <property type="entry name" value="Oxysterol-bd"/>
</dbReference>
<proteinExistence type="inferred from homology"/>
<evidence type="ECO:0000256" key="2">
    <source>
        <dbReference type="ARBA" id="ARBA00022448"/>
    </source>
</evidence>
<evidence type="ECO:0000256" key="6">
    <source>
        <dbReference type="SAM" id="MobiDB-lite"/>
    </source>
</evidence>
<keyword evidence="9" id="KW-1185">Reference proteome</keyword>
<dbReference type="Pfam" id="PF00169">
    <property type="entry name" value="PH"/>
    <property type="match status" value="1"/>
</dbReference>
<dbReference type="Pfam" id="PF01237">
    <property type="entry name" value="Oxysterol_BP"/>
    <property type="match status" value="1"/>
</dbReference>
<feature type="region of interest" description="Disordered" evidence="6">
    <location>
        <begin position="709"/>
        <end position="729"/>
    </location>
</feature>
<feature type="compositionally biased region" description="Polar residues" evidence="6">
    <location>
        <begin position="349"/>
        <end position="370"/>
    </location>
</feature>
<dbReference type="PROSITE" id="PS50003">
    <property type="entry name" value="PH_DOMAIN"/>
    <property type="match status" value="1"/>
</dbReference>
<name>A0ABQ9JRB7_9CUCU</name>
<feature type="region of interest" description="Disordered" evidence="6">
    <location>
        <begin position="320"/>
        <end position="383"/>
    </location>
</feature>
<dbReference type="EMBL" id="JAPWTJ010000263">
    <property type="protein sequence ID" value="KAJ8980396.1"/>
    <property type="molecule type" value="Genomic_DNA"/>
</dbReference>
<dbReference type="SUPFAM" id="SSF50729">
    <property type="entry name" value="PH domain-like"/>
    <property type="match status" value="1"/>
</dbReference>
<comment type="similarity">
    <text evidence="1">Belongs to the OSBP family.</text>
</comment>
<evidence type="ECO:0000313" key="8">
    <source>
        <dbReference type="EMBL" id="KAJ8980396.1"/>
    </source>
</evidence>
<gene>
    <name evidence="8" type="ORF">NQ317_009390</name>
</gene>
<evidence type="ECO:0000256" key="3">
    <source>
        <dbReference type="ARBA" id="ARBA00022553"/>
    </source>
</evidence>